<dbReference type="Gene3D" id="1.10.10.10">
    <property type="entry name" value="Winged helix-like DNA-binding domain superfamily/Winged helix DNA-binding domain"/>
    <property type="match status" value="1"/>
</dbReference>
<evidence type="ECO:0000259" key="4">
    <source>
        <dbReference type="PROSITE" id="PS50949"/>
    </source>
</evidence>
<dbReference type="STRING" id="1134435.AC731_014320"/>
<dbReference type="InterPro" id="IPR036390">
    <property type="entry name" value="WH_DNA-bd_sf"/>
</dbReference>
<name>A0A127K7S9_9RHOO</name>
<organism evidence="5 6">
    <name type="scientific">Thauera humireducens</name>
    <dbReference type="NCBI Taxonomy" id="1134435"/>
    <lineage>
        <taxon>Bacteria</taxon>
        <taxon>Pseudomonadati</taxon>
        <taxon>Pseudomonadota</taxon>
        <taxon>Betaproteobacteria</taxon>
        <taxon>Rhodocyclales</taxon>
        <taxon>Zoogloeaceae</taxon>
        <taxon>Thauera</taxon>
    </lineage>
</organism>
<dbReference type="KEGG" id="thu:AC731_014320"/>
<dbReference type="Proteomes" id="UP000036902">
    <property type="component" value="Chromosome"/>
</dbReference>
<dbReference type="Pfam" id="PF07729">
    <property type="entry name" value="FCD"/>
    <property type="match status" value="1"/>
</dbReference>
<dbReference type="EMBL" id="CP014646">
    <property type="protein sequence ID" value="AMO38007.1"/>
    <property type="molecule type" value="Genomic_DNA"/>
</dbReference>
<feature type="domain" description="HTH gntR-type" evidence="4">
    <location>
        <begin position="17"/>
        <end position="85"/>
    </location>
</feature>
<evidence type="ECO:0000313" key="6">
    <source>
        <dbReference type="Proteomes" id="UP000036902"/>
    </source>
</evidence>
<reference evidence="6" key="1">
    <citation type="submission" date="2016-03" db="EMBL/GenBank/DDBJ databases">
        <authorList>
            <person name="Ma C."/>
            <person name="Zhou S."/>
            <person name="Yang G."/>
        </authorList>
    </citation>
    <scope>NUCLEOTIDE SEQUENCE [LARGE SCALE GENOMIC DNA]</scope>
    <source>
        <strain evidence="6">SgZ-1</strain>
    </source>
</reference>
<dbReference type="InterPro" id="IPR036388">
    <property type="entry name" value="WH-like_DNA-bd_sf"/>
</dbReference>
<dbReference type="InterPro" id="IPR011711">
    <property type="entry name" value="GntR_C"/>
</dbReference>
<sequence length="253" mass="27881">MSPDPLPSASKPRRPARGLAHDVVADLTQRIQTGELRPGDKLPTESEIVRERGVSRTVVREAISRLQAAGLVETRHGIGSFVLAPARAPQGTLRIDPATLHTVRDIISILELRIALETEAASLAAVRRTDAQLDEMRAALDDFQDAVGNQGNCVGADIRFHLAIAKATGNPHFSDFMKHLGEAIIPRARVNTARLAGDDFAAYLYRVNREHEDIYNAIRRQDTEAARAAMRTHLSNSRERLVRVQEEAERPPA</sequence>
<dbReference type="SUPFAM" id="SSF46785">
    <property type="entry name" value="Winged helix' DNA-binding domain"/>
    <property type="match status" value="1"/>
</dbReference>
<keyword evidence="3" id="KW-0804">Transcription</keyword>
<dbReference type="SMART" id="SM00895">
    <property type="entry name" value="FCD"/>
    <property type="match status" value="1"/>
</dbReference>
<dbReference type="InterPro" id="IPR008920">
    <property type="entry name" value="TF_FadR/GntR_C"/>
</dbReference>
<dbReference type="CDD" id="cd07377">
    <property type="entry name" value="WHTH_GntR"/>
    <property type="match status" value="1"/>
</dbReference>
<dbReference type="PROSITE" id="PS50949">
    <property type="entry name" value="HTH_GNTR"/>
    <property type="match status" value="1"/>
</dbReference>
<dbReference type="Gene3D" id="1.20.120.530">
    <property type="entry name" value="GntR ligand-binding domain-like"/>
    <property type="match status" value="1"/>
</dbReference>
<gene>
    <name evidence="5" type="ORF">AC731_014320</name>
</gene>
<dbReference type="PANTHER" id="PTHR43537">
    <property type="entry name" value="TRANSCRIPTIONAL REGULATOR, GNTR FAMILY"/>
    <property type="match status" value="1"/>
</dbReference>
<keyword evidence="2" id="KW-0238">DNA-binding</keyword>
<dbReference type="SUPFAM" id="SSF48008">
    <property type="entry name" value="GntR ligand-binding domain-like"/>
    <property type="match status" value="1"/>
</dbReference>
<protein>
    <submittedName>
        <fullName evidence="5">GntR family transcriptional regulator</fullName>
    </submittedName>
</protein>
<evidence type="ECO:0000256" key="1">
    <source>
        <dbReference type="ARBA" id="ARBA00023015"/>
    </source>
</evidence>
<proteinExistence type="predicted"/>
<dbReference type="GO" id="GO:0003677">
    <property type="term" value="F:DNA binding"/>
    <property type="evidence" value="ECO:0007669"/>
    <property type="project" value="UniProtKB-KW"/>
</dbReference>
<evidence type="ECO:0000256" key="3">
    <source>
        <dbReference type="ARBA" id="ARBA00023163"/>
    </source>
</evidence>
<evidence type="ECO:0000313" key="5">
    <source>
        <dbReference type="EMBL" id="AMO38007.1"/>
    </source>
</evidence>
<dbReference type="RefSeq" id="WP_004263401.1">
    <property type="nucleotide sequence ID" value="NZ_CP014646.1"/>
</dbReference>
<keyword evidence="6" id="KW-1185">Reference proteome</keyword>
<dbReference type="AlphaFoldDB" id="A0A127K7S9"/>
<evidence type="ECO:0000256" key="2">
    <source>
        <dbReference type="ARBA" id="ARBA00023125"/>
    </source>
</evidence>
<keyword evidence="1" id="KW-0805">Transcription regulation</keyword>
<dbReference type="PANTHER" id="PTHR43537:SF5">
    <property type="entry name" value="UXU OPERON TRANSCRIPTIONAL REGULATOR"/>
    <property type="match status" value="1"/>
</dbReference>
<accession>A0A127K7S9</accession>
<dbReference type="PRINTS" id="PR00035">
    <property type="entry name" value="HTHGNTR"/>
</dbReference>
<dbReference type="InterPro" id="IPR000524">
    <property type="entry name" value="Tscrpt_reg_HTH_GntR"/>
</dbReference>
<dbReference type="SMART" id="SM00345">
    <property type="entry name" value="HTH_GNTR"/>
    <property type="match status" value="1"/>
</dbReference>
<dbReference type="GO" id="GO:0003700">
    <property type="term" value="F:DNA-binding transcription factor activity"/>
    <property type="evidence" value="ECO:0007669"/>
    <property type="project" value="InterPro"/>
</dbReference>
<dbReference type="Pfam" id="PF00392">
    <property type="entry name" value="GntR"/>
    <property type="match status" value="1"/>
</dbReference>